<sequence>MTKINREAGDKTKGFTLQKQRALALFFDTIKSHPNSHVNVAIEYQGDVFLQNDEVGYIEEQKNYEEFSTFSFNSPQILNTLVYFLEIWISEKQSNSIQFGFYSTNKTTKENNTERTKKLEIELPDDGLLNLLIAKDYDEKKLVLDSVRKYLVDEYSNQYSEDVNEALDDKSLTNFLNSIDWFFEQDNEKDYEEDILKKIKDSEFASNLKNSYHPNFVYAALMVALEKKQDETDPLLKFLKKDSVELCFLKVSADEEINIRAYKYLNFNFQEINKKTKEWLESFLKTKYFSNVKNKKFPELLKRKVAKHNNEVKIIRENLEQTNPDKARNLEVIIKELGDLINDVRPTFLFGEVGSGKSTLLAHYYLHETSKSELPIFITSTYLKGKIPVDINSLKSVFNEFVNNELNLVNKIFDLDSVILSKKEITLIIDGLDEFDRGEAFRLLNHLLTLSKESINLRIIASGRPLELQDVVNFNEWNCLTTLDLTEDEIKQLLKNEAIASGLSDTDSKTDASHRLNILKTKQELLANATTPLIVCLIRDFLDENLSSMTLGDILYEVVKRRLDWHKEDQKENFKRFLEAYPNVIQREIFIAEIAYKIHHSKDGKINEDTLFQIINSEKLIPKLTPERNIIVNEAIIFFKSNFLQKIGENYTFQSHQLFQLAIGIHLFNQTLTGSEFIFKQDRTNYWREISYASAIARTKGESANLTVYLNEFLNDLVTTNDNTAATSVLLAEAQITELNINFLEKLKNLDFRPLKFWGLSDSLVPHAYAYIFKDIGEDGFNWFFENYLNPIHPSRTGHDDIAVVVLRYYFIRFDFNLSAHDKNKLEAIIPFHLAAKTYSCNNLLPVLSLGIPDYFDVKDRCILLATSLKHEITYTRTKLLLKKELAKGNNEDVINALEIASTNKDSKPENAIKLWFELIDVAIPKLILDNCIVLISKGNDDLFDSVNDRIGIERFLSYCRYNALYETPISDAAAIILFNNNEQINTRLIGYPIMKKSSWFDFKDAQRETILDKIIYDDERGEEFIINNLPSAKRDLGIPEIYIKYFLTTLVNSNNLYINELLYVIKNLNKYSLSRYPAIRESFIKLLIKQEYYNLLKETLNGIDSHLRYKSASILLICNPEMEKEALEIIIRSSHKRPNDYHEWLRFCMKLNFSNSMLDFIYSLLDDLPEVSKVFAIKLLYHNNEYKLNDELLDEMISGLLGNASFLDWSGNLNDDGIKRVLSDDKFYEVLKIKLNSDNYKLKQAAADSLIYYHQLKLSLKEKAQCYLLHIQHSDYSLINFHYNHQDLFEEKSFITELKKCVLEIEELKDIRSFVFFEYYNVIKENGSWKDFFLALLNKEKYSNHHWIETLYGFFIKLGNNQDYRNKMGKAIKEIMDYPAYSQDKYNNFLFPQLAILAHEFGELTNSELNDIILNYVLPQDEIACSLLSRLNNLPEDYVARGRMISHIPLFSNNNVTPYIQMSNEELYALLEDGEDIPNNLIEAIEDQLLYGSLTLDDLTKLSTKTSLSLYFAIVIAFFRNEKWENIDFMKAEDIGSLKLDSRQVSQFHKNILYNIKLINITDIKIKEKYIASILKDISNVNTSKDIVDLFHELFELKVDFKPKLLPILFNAFIDVPYRINLSFIYNINSYLLNHENQSDKKDLVIPLKKCLKTINSGGEERRENQYELISWTLSLILIYLEGKSDIDTERGFLIGLKNAFMQKTGGNIYVKENNQNQSFYGRDIFIHSEMIINQIDNNIIQNIIKNGVDSNIRELRAICKIVSAVAGELN</sequence>
<name>A0ABY9XZ87_9FLAO</name>
<dbReference type="RefSeq" id="WP_415861128.1">
    <property type="nucleotide sequence ID" value="NZ_CP134536.1"/>
</dbReference>
<reference evidence="1 2" key="1">
    <citation type="submission" date="2023-09" db="EMBL/GenBank/DDBJ databases">
        <title>Thalassobella suaedae gen. nov., sp. nov., a marine bacterium of the family Flavobacteriaceae isolated from a halophyte Suaeda japonica.</title>
        <authorList>
            <person name="Lee S.Y."/>
            <person name="Hwang C.Y."/>
        </authorList>
    </citation>
    <scope>NUCLEOTIDE SEQUENCE [LARGE SCALE GENOMIC DNA]</scope>
    <source>
        <strain evidence="1 2">HL-DH10</strain>
    </source>
</reference>
<dbReference type="InterPro" id="IPR027417">
    <property type="entry name" value="P-loop_NTPase"/>
</dbReference>
<evidence type="ECO:0000313" key="2">
    <source>
        <dbReference type="Proteomes" id="UP001303407"/>
    </source>
</evidence>
<evidence type="ECO:0000313" key="1">
    <source>
        <dbReference type="EMBL" id="WNH11152.1"/>
    </source>
</evidence>
<gene>
    <name evidence="1" type="ORF">RHP49_09485</name>
</gene>
<accession>A0ABY9XZ87</accession>
<dbReference type="EMBL" id="CP134536">
    <property type="protein sequence ID" value="WNH11152.1"/>
    <property type="molecule type" value="Genomic_DNA"/>
</dbReference>
<keyword evidence="2" id="KW-1185">Reference proteome</keyword>
<protein>
    <recommendedName>
        <fullName evidence="3">NACHT domain-containing protein</fullName>
    </recommendedName>
</protein>
<organism evidence="1 2">
    <name type="scientific">Thalassobellus suaedae</name>
    <dbReference type="NCBI Taxonomy" id="3074124"/>
    <lineage>
        <taxon>Bacteria</taxon>
        <taxon>Pseudomonadati</taxon>
        <taxon>Bacteroidota</taxon>
        <taxon>Flavobacteriia</taxon>
        <taxon>Flavobacteriales</taxon>
        <taxon>Flavobacteriaceae</taxon>
        <taxon>Thalassobellus</taxon>
    </lineage>
</organism>
<dbReference type="Proteomes" id="UP001303407">
    <property type="component" value="Chromosome"/>
</dbReference>
<proteinExistence type="predicted"/>
<dbReference type="SUPFAM" id="SSF52540">
    <property type="entry name" value="P-loop containing nucleoside triphosphate hydrolases"/>
    <property type="match status" value="1"/>
</dbReference>
<evidence type="ECO:0008006" key="3">
    <source>
        <dbReference type="Google" id="ProtNLM"/>
    </source>
</evidence>